<dbReference type="InterPro" id="IPR036397">
    <property type="entry name" value="RNaseH_sf"/>
</dbReference>
<evidence type="ECO:0000256" key="1">
    <source>
        <dbReference type="ARBA" id="ARBA00004123"/>
    </source>
</evidence>
<reference evidence="11" key="1">
    <citation type="submission" date="2025-08" db="UniProtKB">
        <authorList>
            <consortium name="Ensembl"/>
        </authorList>
    </citation>
    <scope>IDENTIFICATION</scope>
</reference>
<keyword evidence="12" id="KW-1185">Reference proteome</keyword>
<keyword evidence="4" id="KW-0963">Cytoplasm</keyword>
<keyword evidence="7" id="KW-1015">Disulfide bond</keyword>
<dbReference type="PROSITE" id="PS50835">
    <property type="entry name" value="IG_LIKE"/>
    <property type="match status" value="4"/>
</dbReference>
<dbReference type="Proteomes" id="UP000261540">
    <property type="component" value="Unplaced"/>
</dbReference>
<dbReference type="InterPro" id="IPR003599">
    <property type="entry name" value="Ig_sub"/>
</dbReference>
<accession>A0A3B3QGM6</accession>
<evidence type="ECO:0000256" key="2">
    <source>
        <dbReference type="ARBA" id="ARBA00004496"/>
    </source>
</evidence>
<name>A0A3B3QGM6_9TELE</name>
<dbReference type="FunFam" id="2.60.40.10:FF:000214">
    <property type="entry name" value="titin isoform X1"/>
    <property type="match status" value="1"/>
</dbReference>
<dbReference type="AlphaFoldDB" id="A0A3B3QGM6"/>
<feature type="domain" description="Ig-like" evidence="10">
    <location>
        <begin position="181"/>
        <end position="266"/>
    </location>
</feature>
<keyword evidence="5" id="KW-0597">Phosphoprotein</keyword>
<evidence type="ECO:0000256" key="9">
    <source>
        <dbReference type="ARBA" id="ARBA00023319"/>
    </source>
</evidence>
<dbReference type="InterPro" id="IPR013098">
    <property type="entry name" value="Ig_I-set"/>
</dbReference>
<dbReference type="InterPro" id="IPR013783">
    <property type="entry name" value="Ig-like_fold"/>
</dbReference>
<dbReference type="SMART" id="SM00408">
    <property type="entry name" value="IGc2"/>
    <property type="match status" value="1"/>
</dbReference>
<feature type="domain" description="Ig-like" evidence="10">
    <location>
        <begin position="344"/>
        <end position="402"/>
    </location>
</feature>
<dbReference type="Gene3D" id="2.60.40.10">
    <property type="entry name" value="Immunoglobulins"/>
    <property type="match status" value="5"/>
</dbReference>
<keyword evidence="9" id="KW-0393">Immunoglobulin domain</keyword>
<dbReference type="InterPro" id="IPR007110">
    <property type="entry name" value="Ig-like_dom"/>
</dbReference>
<dbReference type="GO" id="GO:0003676">
    <property type="term" value="F:nucleic acid binding"/>
    <property type="evidence" value="ECO:0007669"/>
    <property type="project" value="InterPro"/>
</dbReference>
<dbReference type="GeneTree" id="ENSGT01110000267173"/>
<dbReference type="GO" id="GO:0005737">
    <property type="term" value="C:cytoplasm"/>
    <property type="evidence" value="ECO:0007669"/>
    <property type="project" value="UniProtKB-SubCell"/>
</dbReference>
<feature type="domain" description="Ig-like" evidence="10">
    <location>
        <begin position="4"/>
        <end position="90"/>
    </location>
</feature>
<proteinExistence type="inferred from homology"/>
<sequence length="509" mass="58129">MSSPILGGAIKRPLQDVVVAESQLAELECEVANPSAEGLWLKDGQHVFFSDNIRSQDVGELRRLVIIITRPQDVGEYTYQLGNSKTTTLHWCGGSWGPPGPPHVARVCMQFLEDEEIDTIDWPPHLPDLNPIEHPWDIMFRHRQFTPQTVQELSDCWNSLCAFMCSTETQQSLFLTFSEVPLMIVSPLSDVQVYEEEDAMFECEVSREAKSFRWLKEAEELTASEKYEMLHEGTKHMLVVKSITKDDLVKYVFEAEGLISFGRIVSKVKERETAEFKVELSHANIQVTWYRNDVRVRPSKKIQISEDGKIHTLTLKEVCMDDTSLIKVEALGVTSEGMLNVIVEKDEVVLVCELSKPAAEVKWFKDSKELAPSKNIVIRSEGKKRILTIKRAEKSNIGEYTCDCISEKTMAKLNIEGESCWLHGQNIPHVLQSPVSYVELTECEVSRENAKVTWLRDGQEIRKTKKHEIVVEGRKRRLIILECTLEDSKTYTCDSKDFKTSAFLNVERK</sequence>
<dbReference type="InterPro" id="IPR052385">
    <property type="entry name" value="Obscurin/Obscurin-like_Reg"/>
</dbReference>
<keyword evidence="8" id="KW-0539">Nucleus</keyword>
<dbReference type="InterPro" id="IPR003598">
    <property type="entry name" value="Ig_sub2"/>
</dbReference>
<comment type="subcellular location">
    <subcellularLocation>
        <location evidence="2">Cytoplasm</location>
    </subcellularLocation>
    <subcellularLocation>
        <location evidence="1">Nucleus</location>
    </subcellularLocation>
</comment>
<evidence type="ECO:0000256" key="5">
    <source>
        <dbReference type="ARBA" id="ARBA00022553"/>
    </source>
</evidence>
<dbReference type="SMART" id="SM00409">
    <property type="entry name" value="IG"/>
    <property type="match status" value="4"/>
</dbReference>
<evidence type="ECO:0000256" key="3">
    <source>
        <dbReference type="ARBA" id="ARBA00006692"/>
    </source>
</evidence>
<dbReference type="SUPFAM" id="SSF48726">
    <property type="entry name" value="Immunoglobulin"/>
    <property type="match status" value="5"/>
</dbReference>
<dbReference type="FunFam" id="2.60.40.10:FF:000050">
    <property type="entry name" value="Titin isoform B"/>
    <property type="match status" value="2"/>
</dbReference>
<comment type="similarity">
    <text evidence="3">Belongs to the protein kinase superfamily. CAMK Ser/Thr protein kinase family.</text>
</comment>
<reference evidence="11" key="2">
    <citation type="submission" date="2025-09" db="UniProtKB">
        <authorList>
            <consortium name="Ensembl"/>
        </authorList>
    </citation>
    <scope>IDENTIFICATION</scope>
</reference>
<evidence type="ECO:0000256" key="6">
    <source>
        <dbReference type="ARBA" id="ARBA00022737"/>
    </source>
</evidence>
<evidence type="ECO:0000313" key="12">
    <source>
        <dbReference type="Proteomes" id="UP000261540"/>
    </source>
</evidence>
<evidence type="ECO:0000313" key="11">
    <source>
        <dbReference type="Ensembl" id="ENSPKIP00000004566.1"/>
    </source>
</evidence>
<dbReference type="PANTHER" id="PTHR35971">
    <property type="entry name" value="SI:DKEY-31G6.6"/>
    <property type="match status" value="1"/>
</dbReference>
<evidence type="ECO:0000259" key="10">
    <source>
        <dbReference type="PROSITE" id="PS50835"/>
    </source>
</evidence>
<dbReference type="Pfam" id="PF07679">
    <property type="entry name" value="I-set"/>
    <property type="match status" value="5"/>
</dbReference>
<dbReference type="Ensembl" id="ENSPKIT00000028550.1">
    <property type="protein sequence ID" value="ENSPKIP00000004566.1"/>
    <property type="gene ID" value="ENSPKIG00000021590.1"/>
</dbReference>
<dbReference type="InterPro" id="IPR036179">
    <property type="entry name" value="Ig-like_dom_sf"/>
</dbReference>
<keyword evidence="6" id="KW-0677">Repeat</keyword>
<dbReference type="PANTHER" id="PTHR35971:SF5">
    <property type="entry name" value="OBSCURIN LIKE CYTOSKELETAL ADAPTOR 1"/>
    <property type="match status" value="1"/>
</dbReference>
<evidence type="ECO:0000256" key="4">
    <source>
        <dbReference type="ARBA" id="ARBA00022490"/>
    </source>
</evidence>
<dbReference type="STRING" id="1676925.ENSPKIP00000004566"/>
<feature type="domain" description="Ig-like" evidence="10">
    <location>
        <begin position="443"/>
        <end position="509"/>
    </location>
</feature>
<organism evidence="11 12">
    <name type="scientific">Paramormyrops kingsleyae</name>
    <dbReference type="NCBI Taxonomy" id="1676925"/>
    <lineage>
        <taxon>Eukaryota</taxon>
        <taxon>Metazoa</taxon>
        <taxon>Chordata</taxon>
        <taxon>Craniata</taxon>
        <taxon>Vertebrata</taxon>
        <taxon>Euteleostomi</taxon>
        <taxon>Actinopterygii</taxon>
        <taxon>Neopterygii</taxon>
        <taxon>Teleostei</taxon>
        <taxon>Osteoglossocephala</taxon>
        <taxon>Osteoglossomorpha</taxon>
        <taxon>Osteoglossiformes</taxon>
        <taxon>Mormyridae</taxon>
        <taxon>Paramormyrops</taxon>
    </lineage>
</organism>
<protein>
    <recommendedName>
        <fullName evidence="10">Ig-like domain-containing protein</fullName>
    </recommendedName>
</protein>
<evidence type="ECO:0000256" key="8">
    <source>
        <dbReference type="ARBA" id="ARBA00023242"/>
    </source>
</evidence>
<evidence type="ECO:0000256" key="7">
    <source>
        <dbReference type="ARBA" id="ARBA00023157"/>
    </source>
</evidence>
<dbReference type="GO" id="GO:0005634">
    <property type="term" value="C:nucleus"/>
    <property type="evidence" value="ECO:0007669"/>
    <property type="project" value="UniProtKB-SubCell"/>
</dbReference>
<dbReference type="Gene3D" id="3.30.420.10">
    <property type="entry name" value="Ribonuclease H-like superfamily/Ribonuclease H"/>
    <property type="match status" value="1"/>
</dbReference>